<dbReference type="InterPro" id="IPR036388">
    <property type="entry name" value="WH-like_DNA-bd_sf"/>
</dbReference>
<gene>
    <name evidence="2" type="ORF">H2C83_12425</name>
</gene>
<dbReference type="InterPro" id="IPR025877">
    <property type="entry name" value="MobA-like_NTP_Trfase"/>
</dbReference>
<protein>
    <submittedName>
        <fullName evidence="2">Phosphotransferase</fullName>
    </submittedName>
</protein>
<dbReference type="InterPro" id="IPR029044">
    <property type="entry name" value="Nucleotide-diphossugar_trans"/>
</dbReference>
<dbReference type="CDD" id="cd05151">
    <property type="entry name" value="ChoK-like"/>
    <property type="match status" value="1"/>
</dbReference>
<dbReference type="Gene3D" id="3.90.1200.10">
    <property type="match status" value="1"/>
</dbReference>
<evidence type="ECO:0000313" key="2">
    <source>
        <dbReference type="EMBL" id="MBA4603107.1"/>
    </source>
</evidence>
<reference evidence="2 3" key="1">
    <citation type="submission" date="2020-07" db="EMBL/GenBank/DDBJ databases">
        <title>Thermoactinomyces phylogeny.</title>
        <authorList>
            <person name="Dunlap C."/>
        </authorList>
    </citation>
    <scope>NUCLEOTIDE SEQUENCE [LARGE SCALE GENOMIC DNA]</scope>
    <source>
        <strain evidence="2 3">AMNI-1</strain>
    </source>
</reference>
<dbReference type="GO" id="GO:0016779">
    <property type="term" value="F:nucleotidyltransferase activity"/>
    <property type="evidence" value="ECO:0007669"/>
    <property type="project" value="UniProtKB-ARBA"/>
</dbReference>
<dbReference type="SUPFAM" id="SSF46785">
    <property type="entry name" value="Winged helix' DNA-binding domain"/>
    <property type="match status" value="1"/>
</dbReference>
<dbReference type="Gene3D" id="3.30.200.20">
    <property type="entry name" value="Phosphorylase Kinase, domain 1"/>
    <property type="match status" value="1"/>
</dbReference>
<dbReference type="EMBL" id="JACEOL010000038">
    <property type="protein sequence ID" value="MBA4603107.1"/>
    <property type="molecule type" value="Genomic_DNA"/>
</dbReference>
<proteinExistence type="predicted"/>
<dbReference type="InterPro" id="IPR017190">
    <property type="entry name" value="Bifunc_CCT/choline_kinase"/>
</dbReference>
<dbReference type="Gene3D" id="3.90.550.10">
    <property type="entry name" value="Spore Coat Polysaccharide Biosynthesis Protein SpsA, Chain A"/>
    <property type="match status" value="1"/>
</dbReference>
<dbReference type="SUPFAM" id="SSF53448">
    <property type="entry name" value="Nucleotide-diphospho-sugar transferases"/>
    <property type="match status" value="1"/>
</dbReference>
<sequence length="620" mass="71685">MEDQLKVLETINKHVHINQKFIGQLCNFSAGKVNYLIRDLMEKGLIGTQKHGRSTQYYLTKQGIRYLKNRYASYQDKKVYLHGGKTAQVKEVVILAAGETKEFNLPVSLLPLDGTTLLQRNINILRKHGIEKIIIVTGYKKEAFSQLFDEEGIIFVENPRYQWTGSMSSLACAKNVISGDFLVLEHDILIEEQAFTQLINNEQRDCMLIATESGLGNEAYVELRNQYIFKISKDLHQLNRINGEMVGISKISYDVFQLMLEEYKENQNPFLNYEYLLLDVSRQYKIGYLKINDLIWSDIDTKEHYIRILNLVYPKLKRKEEKYFVHQFKETISSTVGIPQDQITGVSPLGGMTNKNYKISVAGGKEYVLRIPGAGTKKMIDRRIEKENAVLASRLGINANILYFDENKGMKISEMIPDAETLTPKMARREGNMKLVAGILKKLHTSGIPMKNKFDIGQIKARYEQLVDEVNGHFYPNFRKLKEEVLKIKAMYDAMQVPLVPCHNDTLPDNFVKSGDDRIYLIDWEYAGLNDPVWDLAAYSLESSFTEREEELFLSFYFPEGITEKIRMRMLMHKIFQDYIWSLWTVYKEAKGDNFGDYGITRYNRAIANTEFFLSKKVSA</sequence>
<evidence type="ECO:0000259" key="1">
    <source>
        <dbReference type="Pfam" id="PF12804"/>
    </source>
</evidence>
<organism evidence="2 3">
    <name type="scientific">Thermoactinomyces mirandus</name>
    <dbReference type="NCBI Taxonomy" id="2756294"/>
    <lineage>
        <taxon>Bacteria</taxon>
        <taxon>Bacillati</taxon>
        <taxon>Bacillota</taxon>
        <taxon>Bacilli</taxon>
        <taxon>Bacillales</taxon>
        <taxon>Thermoactinomycetaceae</taxon>
        <taxon>Thermoactinomyces</taxon>
    </lineage>
</organism>
<accession>A0A7W1XU26</accession>
<dbReference type="PANTHER" id="PTHR40086">
    <property type="entry name" value="PHOSPHOTRANSFERASE YTMP-RELATED"/>
    <property type="match status" value="1"/>
</dbReference>
<keyword evidence="3" id="KW-1185">Reference proteome</keyword>
<dbReference type="AlphaFoldDB" id="A0A7W1XU26"/>
<dbReference type="InterPro" id="IPR052077">
    <property type="entry name" value="CcrZ_PhaseVar_Mediator"/>
</dbReference>
<comment type="caution">
    <text evidence="2">The sequence shown here is derived from an EMBL/GenBank/DDBJ whole genome shotgun (WGS) entry which is preliminary data.</text>
</comment>
<dbReference type="RefSeq" id="WP_181741292.1">
    <property type="nucleotide sequence ID" value="NZ_JACEOL010000038.1"/>
</dbReference>
<name>A0A7W1XU26_9BACL</name>
<dbReference type="CDD" id="cd02523">
    <property type="entry name" value="PC_cytidylyltransferase"/>
    <property type="match status" value="1"/>
</dbReference>
<evidence type="ECO:0000313" key="3">
    <source>
        <dbReference type="Proteomes" id="UP000538292"/>
    </source>
</evidence>
<dbReference type="PANTHER" id="PTHR40086:SF1">
    <property type="entry name" value="CELL CYCLE REGULATOR CCRZ"/>
    <property type="match status" value="1"/>
</dbReference>
<dbReference type="PIRSF" id="PIRSF037383">
    <property type="entry name" value="LicCA"/>
    <property type="match status" value="1"/>
</dbReference>
<keyword evidence="2" id="KW-0808">Transferase</keyword>
<dbReference type="InterPro" id="IPR011009">
    <property type="entry name" value="Kinase-like_dom_sf"/>
</dbReference>
<dbReference type="Proteomes" id="UP000538292">
    <property type="component" value="Unassembled WGS sequence"/>
</dbReference>
<dbReference type="Gene3D" id="1.10.10.10">
    <property type="entry name" value="Winged helix-like DNA-binding domain superfamily/Winged helix DNA-binding domain"/>
    <property type="match status" value="1"/>
</dbReference>
<dbReference type="InterPro" id="IPR036390">
    <property type="entry name" value="WH_DNA-bd_sf"/>
</dbReference>
<feature type="domain" description="MobA-like NTP transferase" evidence="1">
    <location>
        <begin position="92"/>
        <end position="212"/>
    </location>
</feature>
<dbReference type="Pfam" id="PF01633">
    <property type="entry name" value="Choline_kinase"/>
    <property type="match status" value="1"/>
</dbReference>
<dbReference type="Pfam" id="PF12804">
    <property type="entry name" value="NTP_transf_3"/>
    <property type="match status" value="1"/>
</dbReference>
<dbReference type="SUPFAM" id="SSF56112">
    <property type="entry name" value="Protein kinase-like (PK-like)"/>
    <property type="match status" value="1"/>
</dbReference>